<keyword evidence="1" id="KW-0472">Membrane</keyword>
<dbReference type="PANTHER" id="PTHR37947">
    <property type="entry name" value="BLL2462 PROTEIN"/>
    <property type="match status" value="1"/>
</dbReference>
<keyword evidence="1" id="KW-0812">Transmembrane</keyword>
<proteinExistence type="predicted"/>
<feature type="transmembrane region" description="Helical" evidence="1">
    <location>
        <begin position="676"/>
        <end position="693"/>
    </location>
</feature>
<name>A0A1G1SS81_9BACT</name>
<evidence type="ECO:0000313" key="2">
    <source>
        <dbReference type="EMBL" id="OGX81481.1"/>
    </source>
</evidence>
<accession>A0A1G1SS81</accession>
<feature type="transmembrane region" description="Helical" evidence="1">
    <location>
        <begin position="43"/>
        <end position="67"/>
    </location>
</feature>
<sequence length="700" mass="76992">MTLSAFRLLTTQYSPWLILLCLLVGAGYAALQYSAKTPWSKQLNYGLATLRFVVVSFLCYLLLAPYIKTTTTRTEQPTVVLAVDNSQSVELFTPKAVLSQAISGLAGLAETLRAKGFTVETRTLSSRPNRPARLDSLRFGVPTTDLDRALTDTRDAYDGRNLASVVLLSDGLVNQGRSPVYSDYNFPIYSVAVGDTVPKRDLRLTGLTYNRVAFSGNKFPLEAELGFEGYAGGTATVELREGTRVLDRARVALPTGRRRAKATFQVTAPAPGKRRYEVRVVPQPGEFTPLNNARTAFIEIVKGKLRVLLAGAAPHPDLKALRAAILANDNFDLTLALPGVAPLKAGADFDVAILHQLPAQGGLGNDILAQVKARRTPAFYIIGAQSDLPAYNQLGAGLTIQARGAQPDDVTPLPNPGFARFATDEEAARRYGQYPPAPVPFGDLRLGPGAEAALWQQVGRVATQKPLLVFGGSAERRQATLLTDGSWQWRLSEAVAHDDRPEVYDRLIIRTLQLLTQNANKKRLDVYPTQERFGTQDDVTLGAETYNAVFERLYNQKIDLTLTDEKKQTRRFNFANPEDGSPLRLGPLPAGLYRYQARATLGGQAQQDAGELLVQSQPLEALESRADHNLLAQLSRRSGARLYYPTQFDKLAQDILQANYKPVITAEEDVKDLINLKWIFFVILAFLTVEWAVRKYSGSL</sequence>
<reference evidence="2 3" key="1">
    <citation type="submission" date="2016-08" db="EMBL/GenBank/DDBJ databases">
        <title>Hymenobacter coccineus sp. nov., Hymenobacter lapidarius sp. nov. and Hymenobacter glacialis sp. nov., isolated from Antarctic soil.</title>
        <authorList>
            <person name="Sedlacek I."/>
            <person name="Kralova S."/>
            <person name="Kyrova K."/>
            <person name="Maslanova I."/>
            <person name="Stankova E."/>
            <person name="Vrbovska V."/>
            <person name="Nemec M."/>
            <person name="Bartak M."/>
            <person name="Svec P."/>
            <person name="Busse H.-J."/>
            <person name="Pantucek R."/>
        </authorList>
    </citation>
    <scope>NUCLEOTIDE SEQUENCE [LARGE SCALE GENOMIC DNA]</scope>
    <source>
        <strain evidence="2 3">CCM 8643</strain>
    </source>
</reference>
<feature type="transmembrane region" description="Helical" evidence="1">
    <location>
        <begin position="13"/>
        <end position="31"/>
    </location>
</feature>
<evidence type="ECO:0000256" key="1">
    <source>
        <dbReference type="SAM" id="Phobius"/>
    </source>
</evidence>
<dbReference type="InterPro" id="IPR036465">
    <property type="entry name" value="vWFA_dom_sf"/>
</dbReference>
<dbReference type="PANTHER" id="PTHR37947:SF1">
    <property type="entry name" value="BLL2462 PROTEIN"/>
    <property type="match status" value="1"/>
</dbReference>
<comment type="caution">
    <text evidence="2">The sequence shown here is derived from an EMBL/GenBank/DDBJ whole genome shotgun (WGS) entry which is preliminary data.</text>
</comment>
<evidence type="ECO:0008006" key="4">
    <source>
        <dbReference type="Google" id="ProtNLM"/>
    </source>
</evidence>
<organism evidence="2 3">
    <name type="scientific">Hymenobacter lapidarius</name>
    <dbReference type="NCBI Taxonomy" id="1908237"/>
    <lineage>
        <taxon>Bacteria</taxon>
        <taxon>Pseudomonadati</taxon>
        <taxon>Bacteroidota</taxon>
        <taxon>Cytophagia</taxon>
        <taxon>Cytophagales</taxon>
        <taxon>Hymenobacteraceae</taxon>
        <taxon>Hymenobacter</taxon>
    </lineage>
</organism>
<dbReference type="STRING" id="1908237.BEN47_05525"/>
<gene>
    <name evidence="2" type="ORF">BEN47_05525</name>
</gene>
<dbReference type="AlphaFoldDB" id="A0A1G1SS81"/>
<keyword evidence="3" id="KW-1185">Reference proteome</keyword>
<dbReference type="EMBL" id="MDZB01000164">
    <property type="protein sequence ID" value="OGX81481.1"/>
    <property type="molecule type" value="Genomic_DNA"/>
</dbReference>
<evidence type="ECO:0000313" key="3">
    <source>
        <dbReference type="Proteomes" id="UP000176294"/>
    </source>
</evidence>
<protein>
    <recommendedName>
        <fullName evidence="4">VWFA domain-containing protein</fullName>
    </recommendedName>
</protein>
<dbReference type="Proteomes" id="UP000176294">
    <property type="component" value="Unassembled WGS sequence"/>
</dbReference>
<dbReference type="SUPFAM" id="SSF53300">
    <property type="entry name" value="vWA-like"/>
    <property type="match status" value="1"/>
</dbReference>
<keyword evidence="1" id="KW-1133">Transmembrane helix</keyword>